<reference evidence="1" key="1">
    <citation type="journal article" date="2024" name="J. Gen. Virol.">
        <title>Novel phages of Pseudomonas syringae unveil numerous potential auxiliary metabolic genes.</title>
        <authorList>
            <person name="Feltin C."/>
            <person name="Garneau J.R."/>
            <person name="Morris C.E."/>
            <person name="Berard A."/>
            <person name="Torres-Barcelo C."/>
        </authorList>
    </citation>
    <scope>NUCLEOTIDE SEQUENCE</scope>
</reference>
<name>A0AAU6VZ75_9VIRU</name>
<sequence>MNIVSGNTHKLYVLRSKSGEKVAEFFTEQLAKQWASDQLVEHGDACPIYSLSVVYTTIIEEVICDV</sequence>
<proteinExistence type="predicted"/>
<organism evidence="1">
    <name type="scientific">Pseudomonas phage Arace01</name>
    <dbReference type="NCBI Taxonomy" id="3138526"/>
    <lineage>
        <taxon>Viruses</taxon>
    </lineage>
</organism>
<gene>
    <name evidence="1" type="ORF">Arace01_00014</name>
</gene>
<accession>A0AAU6VZ75</accession>
<protein>
    <submittedName>
        <fullName evidence="1">Uncharacterized protein</fullName>
    </submittedName>
</protein>
<evidence type="ECO:0000313" key="1">
    <source>
        <dbReference type="EMBL" id="XAI69682.1"/>
    </source>
</evidence>
<dbReference type="EMBL" id="PP179312">
    <property type="protein sequence ID" value="XAI69682.1"/>
    <property type="molecule type" value="Genomic_DNA"/>
</dbReference>